<dbReference type="SUPFAM" id="SSF51569">
    <property type="entry name" value="Aldolase"/>
    <property type="match status" value="1"/>
</dbReference>
<dbReference type="InterPro" id="IPR013785">
    <property type="entry name" value="Aldolase_TIM"/>
</dbReference>
<dbReference type="NCBIfam" id="NF033379">
    <property type="entry name" value="FrucBisAld_I"/>
    <property type="match status" value="1"/>
</dbReference>
<evidence type="ECO:0000256" key="4">
    <source>
        <dbReference type="ARBA" id="ARBA00013068"/>
    </source>
</evidence>
<comment type="similarity">
    <text evidence="3 8">Belongs to the class I fructose-bisphosphate aldolase family.</text>
</comment>
<keyword evidence="6 8" id="KW-0456">Lyase</keyword>
<dbReference type="InterPro" id="IPR000741">
    <property type="entry name" value="FBA_I"/>
</dbReference>
<dbReference type="Pfam" id="PF00274">
    <property type="entry name" value="Glycolytic"/>
    <property type="match status" value="1"/>
</dbReference>
<reference evidence="12" key="1">
    <citation type="submission" date="2016-07" db="EMBL/GenBank/DDBJ databases">
        <title>De novo transcriptome assembly of four accessions of the metal hyperaccumulator plant Noccaea caerulescens.</title>
        <authorList>
            <person name="Blande D."/>
            <person name="Halimaa P."/>
            <person name="Tervahauta A.I."/>
            <person name="Aarts M.G."/>
            <person name="Karenlampi S.O."/>
        </authorList>
    </citation>
    <scope>NUCLEOTIDE SEQUENCE</scope>
</reference>
<keyword evidence="7" id="KW-0704">Schiff base</keyword>
<evidence type="ECO:0000313" key="10">
    <source>
        <dbReference type="EMBL" id="JAU49795.1"/>
    </source>
</evidence>
<evidence type="ECO:0000256" key="2">
    <source>
        <dbReference type="ARBA" id="ARBA00004714"/>
    </source>
</evidence>
<evidence type="ECO:0000256" key="1">
    <source>
        <dbReference type="ARBA" id="ARBA00000441"/>
    </source>
</evidence>
<evidence type="ECO:0000256" key="3">
    <source>
        <dbReference type="ARBA" id="ARBA00010387"/>
    </source>
</evidence>
<organism evidence="12">
    <name type="scientific">Noccaea caerulescens</name>
    <name type="common">Alpine penny-cress</name>
    <name type="synonym">Thlaspi caerulescens</name>
    <dbReference type="NCBI Taxonomy" id="107243"/>
    <lineage>
        <taxon>Eukaryota</taxon>
        <taxon>Viridiplantae</taxon>
        <taxon>Streptophyta</taxon>
        <taxon>Embryophyta</taxon>
        <taxon>Tracheophyta</taxon>
        <taxon>Spermatophyta</taxon>
        <taxon>Magnoliopsida</taxon>
        <taxon>eudicotyledons</taxon>
        <taxon>Gunneridae</taxon>
        <taxon>Pentapetalae</taxon>
        <taxon>rosids</taxon>
        <taxon>malvids</taxon>
        <taxon>Brassicales</taxon>
        <taxon>Brassicaceae</taxon>
        <taxon>Coluteocarpeae</taxon>
        <taxon>Noccaea</taxon>
    </lineage>
</organism>
<dbReference type="PROSITE" id="PS00158">
    <property type="entry name" value="ALDOLASE_CLASS_I"/>
    <property type="match status" value="1"/>
</dbReference>
<accession>A0A1J3JP21</accession>
<protein>
    <recommendedName>
        <fullName evidence="4 8">Fructose-bisphosphate aldolase</fullName>
        <ecNumber evidence="4 8">4.1.2.13</ecNumber>
    </recommendedName>
</protein>
<evidence type="ECO:0000313" key="12">
    <source>
        <dbReference type="EMBL" id="JAU94246.1"/>
    </source>
</evidence>
<evidence type="ECO:0000256" key="8">
    <source>
        <dbReference type="RuleBase" id="RU003994"/>
    </source>
</evidence>
<keyword evidence="5 8" id="KW-0324">Glycolysis</keyword>
<sequence length="217" mass="23518">MLLTSPGIQQYISGVIFHEETAKQLHSNGQNYTDYVKSLGIVAGIKVDKGLGILDNGKEENFTKGLEQLPAMAADFYALGCRFAKWRAVLKIGNGSPTDLAIQENAVGLAKYARACQDHGLVPIVEPEILSDGTHSAEECQRITEKVLSAVFKALADHKILLEGCLLKPNMVTYGSEHPKKKENNIVEEAVRTVRALSRTVPPALTGITFLSGGQTE</sequence>
<dbReference type="EMBL" id="GEVK01003037">
    <property type="protein sequence ID" value="JAU49795.1"/>
    <property type="molecule type" value="Transcribed_RNA"/>
</dbReference>
<evidence type="ECO:0000256" key="5">
    <source>
        <dbReference type="ARBA" id="ARBA00023152"/>
    </source>
</evidence>
<dbReference type="EMBL" id="GEVI01018389">
    <property type="protein sequence ID" value="JAU13931.1"/>
    <property type="molecule type" value="Transcribed_RNA"/>
</dbReference>
<dbReference type="AlphaFoldDB" id="A0A1J3JP21"/>
<dbReference type="EMBL" id="GEVL01003867">
    <property type="protein sequence ID" value="JAU73474.1"/>
    <property type="molecule type" value="Transcribed_RNA"/>
</dbReference>
<evidence type="ECO:0000313" key="11">
    <source>
        <dbReference type="EMBL" id="JAU73474.1"/>
    </source>
</evidence>
<dbReference type="Gene3D" id="3.20.20.70">
    <property type="entry name" value="Aldolase class I"/>
    <property type="match status" value="1"/>
</dbReference>
<dbReference type="PANTHER" id="PTHR11627">
    <property type="entry name" value="FRUCTOSE-BISPHOSPHATE ALDOLASE"/>
    <property type="match status" value="1"/>
</dbReference>
<proteinExistence type="inferred from homology"/>
<dbReference type="GO" id="GO:0006096">
    <property type="term" value="P:glycolytic process"/>
    <property type="evidence" value="ECO:0007669"/>
    <property type="project" value="UniProtKB-UniPathway"/>
</dbReference>
<name>A0A1J3JP21_NOCCA</name>
<evidence type="ECO:0000313" key="9">
    <source>
        <dbReference type="EMBL" id="JAU13931.1"/>
    </source>
</evidence>
<gene>
    <name evidence="9" type="ORF">GA_TR7427_c0_g1_i1_g.24249</name>
    <name evidence="10" type="ORF">LC_TR8627_c0_g1_i1_g.29855</name>
    <name evidence="11" type="ORF">LE_TR20176_c0_g1_i1_g.64457</name>
    <name evidence="12" type="ORF">MP_TR25549_c0_g1_i1_g.74633</name>
</gene>
<dbReference type="InterPro" id="IPR029768">
    <property type="entry name" value="Aldolase_I_AS"/>
</dbReference>
<comment type="pathway">
    <text evidence="2">Carbohydrate degradation; glycolysis; D-glyceraldehyde 3-phosphate and glycerone phosphate from D-glucose: step 4/4.</text>
</comment>
<dbReference type="UniPathway" id="UPA00109">
    <property type="reaction ID" value="UER00183"/>
</dbReference>
<dbReference type="EC" id="4.1.2.13" evidence="4 8"/>
<dbReference type="GO" id="GO:0004332">
    <property type="term" value="F:fructose-bisphosphate aldolase activity"/>
    <property type="evidence" value="ECO:0007669"/>
    <property type="project" value="UniProtKB-EC"/>
</dbReference>
<evidence type="ECO:0000256" key="6">
    <source>
        <dbReference type="ARBA" id="ARBA00023239"/>
    </source>
</evidence>
<evidence type="ECO:0000256" key="7">
    <source>
        <dbReference type="ARBA" id="ARBA00023270"/>
    </source>
</evidence>
<dbReference type="EMBL" id="GEVM01011692">
    <property type="protein sequence ID" value="JAU94246.1"/>
    <property type="molecule type" value="Transcribed_RNA"/>
</dbReference>
<comment type="catalytic activity">
    <reaction evidence="1 8">
        <text>beta-D-fructose 1,6-bisphosphate = D-glyceraldehyde 3-phosphate + dihydroxyacetone phosphate</text>
        <dbReference type="Rhea" id="RHEA:14729"/>
        <dbReference type="ChEBI" id="CHEBI:32966"/>
        <dbReference type="ChEBI" id="CHEBI:57642"/>
        <dbReference type="ChEBI" id="CHEBI:59776"/>
        <dbReference type="EC" id="4.1.2.13"/>
    </reaction>
</comment>